<feature type="region of interest" description="Disordered" evidence="2">
    <location>
        <begin position="277"/>
        <end position="299"/>
    </location>
</feature>
<proteinExistence type="predicted"/>
<dbReference type="RefSeq" id="WP_133802318.1">
    <property type="nucleotide sequence ID" value="NZ_SNWQ01000012.1"/>
</dbReference>
<keyword evidence="4" id="KW-1185">Reference proteome</keyword>
<gene>
    <name evidence="3" type="ORF">EV643_1123</name>
</gene>
<keyword evidence="1" id="KW-0560">Oxidoreductase</keyword>
<dbReference type="InterPro" id="IPR052228">
    <property type="entry name" value="Sec_Metab_Biosynth_Oxidored"/>
</dbReference>
<dbReference type="InterPro" id="IPR036291">
    <property type="entry name" value="NAD(P)-bd_dom_sf"/>
</dbReference>
<evidence type="ECO:0000256" key="2">
    <source>
        <dbReference type="SAM" id="MobiDB-lite"/>
    </source>
</evidence>
<dbReference type="InterPro" id="IPR002347">
    <property type="entry name" value="SDR_fam"/>
</dbReference>
<evidence type="ECO:0000313" key="3">
    <source>
        <dbReference type="EMBL" id="TDO45679.1"/>
    </source>
</evidence>
<evidence type="ECO:0000313" key="4">
    <source>
        <dbReference type="Proteomes" id="UP000295388"/>
    </source>
</evidence>
<dbReference type="GO" id="GO:0016491">
    <property type="term" value="F:oxidoreductase activity"/>
    <property type="evidence" value="ECO:0007669"/>
    <property type="project" value="UniProtKB-KW"/>
</dbReference>
<dbReference type="EMBL" id="SNWQ01000012">
    <property type="protein sequence ID" value="TDO45679.1"/>
    <property type="molecule type" value="Genomic_DNA"/>
</dbReference>
<dbReference type="SUPFAM" id="SSF51735">
    <property type="entry name" value="NAD(P)-binding Rossmann-fold domains"/>
    <property type="match status" value="1"/>
</dbReference>
<comment type="caution">
    <text evidence="3">The sequence shown here is derived from an EMBL/GenBank/DDBJ whole genome shotgun (WGS) entry which is preliminary data.</text>
</comment>
<dbReference type="Pfam" id="PF00106">
    <property type="entry name" value="adh_short"/>
    <property type="match status" value="1"/>
</dbReference>
<dbReference type="Gene3D" id="3.40.50.720">
    <property type="entry name" value="NAD(P)-binding Rossmann-like Domain"/>
    <property type="match status" value="1"/>
</dbReference>
<dbReference type="Proteomes" id="UP000295388">
    <property type="component" value="Unassembled WGS sequence"/>
</dbReference>
<dbReference type="AlphaFoldDB" id="A0A4R6K817"/>
<protein>
    <submittedName>
        <fullName evidence="3">Short subunit dehydrogenase</fullName>
    </submittedName>
</protein>
<reference evidence="3 4" key="1">
    <citation type="submission" date="2019-03" db="EMBL/GenBank/DDBJ databases">
        <title>Genomic Encyclopedia of Type Strains, Phase III (KMG-III): the genomes of soil and plant-associated and newly described type strains.</title>
        <authorList>
            <person name="Whitman W."/>
        </authorList>
    </citation>
    <scope>NUCLEOTIDE SEQUENCE [LARGE SCALE GENOMIC DNA]</scope>
    <source>
        <strain evidence="3 4">VKM Ac-2527</strain>
    </source>
</reference>
<dbReference type="PANTHER" id="PTHR47534:SF3">
    <property type="entry name" value="ALCOHOL DEHYDROGENASE-LIKE C-TERMINAL DOMAIN-CONTAINING PROTEIN"/>
    <property type="match status" value="1"/>
</dbReference>
<organism evidence="3 4">
    <name type="scientific">Kribbella caucasensis</name>
    <dbReference type="NCBI Taxonomy" id="2512215"/>
    <lineage>
        <taxon>Bacteria</taxon>
        <taxon>Bacillati</taxon>
        <taxon>Actinomycetota</taxon>
        <taxon>Actinomycetes</taxon>
        <taxon>Propionibacteriales</taxon>
        <taxon>Kribbellaceae</taxon>
        <taxon>Kribbella</taxon>
    </lineage>
</organism>
<accession>A0A4R6K817</accession>
<evidence type="ECO:0000256" key="1">
    <source>
        <dbReference type="ARBA" id="ARBA00023002"/>
    </source>
</evidence>
<dbReference type="PANTHER" id="PTHR47534">
    <property type="entry name" value="YALI0E05731P"/>
    <property type="match status" value="1"/>
</dbReference>
<sequence>MKNVFVAGGTTGMGRAIAMHYLERGARVTVVGSTPARGERFLADAAALAARDRAAFVSADLLSVAENHRVVEEIEARHDALDAVVFTAMLPFIKRHETVDGFEGSFVLYYLSRFILSYRLTGLLERGDTPIITSIGATGLTKGAVNWDDLQFTRNYGVVRATISSGRANDLLGVHYVANHPDGRTKYLQLRPPYTNSGTNHLPQPYRALSRLLATLFAKSPEESVRGTLALMDDQPTDRLILRALDKPVDPNLPTFDPTNAQRLYDLTKHVLTPLTETPLGQVPASAGRRDPTLGTRQA</sequence>
<name>A0A4R6K817_9ACTN</name>
<dbReference type="OrthoDB" id="2860165at2"/>